<sequence>MTFVAAEYRLLLRSGPLPLKPPSVPTTTNSMLMLIWLTMSFAIAITQLLVTTQPEWIVSRDQILGLFAICNPWGCELRELSALLPLALHLTGSLLFLLSAIALIPAIFCTATAAPMRRIAHLQITAGEFTHLLNLLP</sequence>
<gene>
    <name evidence="2" type="ORF">GCK32_022126</name>
</gene>
<evidence type="ECO:0000313" key="2">
    <source>
        <dbReference type="EMBL" id="KAK5977746.1"/>
    </source>
</evidence>
<feature type="transmembrane region" description="Helical" evidence="1">
    <location>
        <begin position="31"/>
        <end position="51"/>
    </location>
</feature>
<accession>A0AAN8ILB0</accession>
<reference evidence="2 3" key="1">
    <citation type="submission" date="2019-10" db="EMBL/GenBank/DDBJ databases">
        <title>Assembly and Annotation for the nematode Trichostrongylus colubriformis.</title>
        <authorList>
            <person name="Martin J."/>
        </authorList>
    </citation>
    <scope>NUCLEOTIDE SEQUENCE [LARGE SCALE GENOMIC DNA]</scope>
    <source>
        <strain evidence="2">G859</strain>
        <tissue evidence="2">Whole worm</tissue>
    </source>
</reference>
<keyword evidence="1" id="KW-1133">Transmembrane helix</keyword>
<organism evidence="2 3">
    <name type="scientific">Trichostrongylus colubriformis</name>
    <name type="common">Black scour worm</name>
    <dbReference type="NCBI Taxonomy" id="6319"/>
    <lineage>
        <taxon>Eukaryota</taxon>
        <taxon>Metazoa</taxon>
        <taxon>Ecdysozoa</taxon>
        <taxon>Nematoda</taxon>
        <taxon>Chromadorea</taxon>
        <taxon>Rhabditida</taxon>
        <taxon>Rhabditina</taxon>
        <taxon>Rhabditomorpha</taxon>
        <taxon>Strongyloidea</taxon>
        <taxon>Trichostrongylidae</taxon>
        <taxon>Trichostrongylus</taxon>
    </lineage>
</organism>
<evidence type="ECO:0000313" key="3">
    <source>
        <dbReference type="Proteomes" id="UP001331761"/>
    </source>
</evidence>
<comment type="caution">
    <text evidence="2">The sequence shown here is derived from an EMBL/GenBank/DDBJ whole genome shotgun (WGS) entry which is preliminary data.</text>
</comment>
<dbReference type="EMBL" id="WIXE01010215">
    <property type="protein sequence ID" value="KAK5977746.1"/>
    <property type="molecule type" value="Genomic_DNA"/>
</dbReference>
<proteinExistence type="predicted"/>
<dbReference type="Proteomes" id="UP001331761">
    <property type="component" value="Unassembled WGS sequence"/>
</dbReference>
<evidence type="ECO:0000256" key="1">
    <source>
        <dbReference type="SAM" id="Phobius"/>
    </source>
</evidence>
<keyword evidence="3" id="KW-1185">Reference proteome</keyword>
<keyword evidence="1" id="KW-0472">Membrane</keyword>
<feature type="transmembrane region" description="Helical" evidence="1">
    <location>
        <begin position="94"/>
        <end position="114"/>
    </location>
</feature>
<name>A0AAN8ILB0_TRICO</name>
<protein>
    <submittedName>
        <fullName evidence="2">Uncharacterized protein</fullName>
    </submittedName>
</protein>
<dbReference type="AlphaFoldDB" id="A0AAN8ILB0"/>
<keyword evidence="1" id="KW-0812">Transmembrane</keyword>